<name>A0A238C246_9BILA</name>
<keyword evidence="2" id="KW-1185">Reference proteome</keyword>
<organism evidence="1 2">
    <name type="scientific">Onchocerca flexuosa</name>
    <dbReference type="NCBI Taxonomy" id="387005"/>
    <lineage>
        <taxon>Eukaryota</taxon>
        <taxon>Metazoa</taxon>
        <taxon>Ecdysozoa</taxon>
        <taxon>Nematoda</taxon>
        <taxon>Chromadorea</taxon>
        <taxon>Rhabditida</taxon>
        <taxon>Spirurina</taxon>
        <taxon>Spiruromorpha</taxon>
        <taxon>Filarioidea</taxon>
        <taxon>Onchocercidae</taxon>
        <taxon>Onchocerca</taxon>
    </lineage>
</organism>
<dbReference type="EMBL" id="KZ269980">
    <property type="protein sequence ID" value="OZC11527.1"/>
    <property type="molecule type" value="Genomic_DNA"/>
</dbReference>
<sequence>MGEASTLQCDDASIDDPNNDDNIAGDFFLSYLIEGIRDKVFVACSAKAFTSFLQFTACYHNGMRCYAAEEDGWLKWTMRSGRVKDQRIITSLFQIQLMREVIEDPHGSDLCLVDLNQSSLHFTCWSTLQNINSGMKFVGARNEIKFLFLILCMKEAKIAFGGITSVCVAKSTMGQAAAAIVWIKGPHMDKLLIQAAPLENADLIAS</sequence>
<reference evidence="1 2" key="1">
    <citation type="submission" date="2015-12" db="EMBL/GenBank/DDBJ databases">
        <title>Draft genome of the nematode, Onchocerca flexuosa.</title>
        <authorList>
            <person name="Mitreva M."/>
        </authorList>
    </citation>
    <scope>NUCLEOTIDE SEQUENCE [LARGE SCALE GENOMIC DNA]</scope>
    <source>
        <strain evidence="1">Red Deer</strain>
    </source>
</reference>
<dbReference type="AlphaFoldDB" id="A0A238C246"/>
<proteinExistence type="predicted"/>
<dbReference type="Proteomes" id="UP000242913">
    <property type="component" value="Unassembled WGS sequence"/>
</dbReference>
<protein>
    <submittedName>
        <fullName evidence="1">Uncharacterized protein</fullName>
    </submittedName>
</protein>
<evidence type="ECO:0000313" key="1">
    <source>
        <dbReference type="EMBL" id="OZC11527.1"/>
    </source>
</evidence>
<evidence type="ECO:0000313" key="2">
    <source>
        <dbReference type="Proteomes" id="UP000242913"/>
    </source>
</evidence>
<gene>
    <name evidence="1" type="ORF">X798_01385</name>
</gene>
<accession>A0A238C246</accession>